<dbReference type="Proteomes" id="UP001165423">
    <property type="component" value="Unassembled WGS sequence"/>
</dbReference>
<dbReference type="InterPro" id="IPR037138">
    <property type="entry name" value="His_deacetylse_dom_sf"/>
</dbReference>
<keyword evidence="5" id="KW-0862">Zinc</keyword>
<evidence type="ECO:0000256" key="1">
    <source>
        <dbReference type="ARBA" id="ARBA00001947"/>
    </source>
</evidence>
<keyword evidence="4" id="KW-0378">Hydrolase</keyword>
<evidence type="ECO:0000313" key="8">
    <source>
        <dbReference type="Proteomes" id="UP001165423"/>
    </source>
</evidence>
<dbReference type="CDD" id="cd10001">
    <property type="entry name" value="HDAC_classII_APAH"/>
    <property type="match status" value="1"/>
</dbReference>
<evidence type="ECO:0000313" key="7">
    <source>
        <dbReference type="EMBL" id="MCJ0824993.1"/>
    </source>
</evidence>
<feature type="domain" description="Histone deacetylase" evidence="6">
    <location>
        <begin position="28"/>
        <end position="337"/>
    </location>
</feature>
<dbReference type="PANTHER" id="PTHR10625">
    <property type="entry name" value="HISTONE DEACETYLASE HDAC1-RELATED"/>
    <property type="match status" value="1"/>
</dbReference>
<evidence type="ECO:0000256" key="2">
    <source>
        <dbReference type="ARBA" id="ARBA00005947"/>
    </source>
</evidence>
<dbReference type="InterPro" id="IPR023801">
    <property type="entry name" value="His_deacetylse_dom"/>
</dbReference>
<dbReference type="PANTHER" id="PTHR10625:SF17">
    <property type="entry name" value="HISTONE DEACETYLASE 8"/>
    <property type="match status" value="1"/>
</dbReference>
<accession>A0ABT0A224</accession>
<dbReference type="Pfam" id="PF00850">
    <property type="entry name" value="Hist_deacetyl"/>
    <property type="match status" value="1"/>
</dbReference>
<keyword evidence="3" id="KW-0479">Metal-binding</keyword>
<gene>
    <name evidence="7" type="ORF">MQC88_03290</name>
</gene>
<proteinExistence type="inferred from homology"/>
<reference evidence="7 8" key="1">
    <citation type="submission" date="2022-03" db="EMBL/GenBank/DDBJ databases">
        <title>Luteimonas soily sp. nov., a novel bacterium isolated from the soil.</title>
        <authorList>
            <person name="Zhang X."/>
        </authorList>
    </citation>
    <scope>NUCLEOTIDE SEQUENCE [LARGE SCALE GENOMIC DNA]</scope>
    <source>
        <strain evidence="7 8">50</strain>
    </source>
</reference>
<comment type="caution">
    <text evidence="7">The sequence shown here is derived from an EMBL/GenBank/DDBJ whole genome shotgun (WGS) entry which is preliminary data.</text>
</comment>
<keyword evidence="8" id="KW-1185">Reference proteome</keyword>
<dbReference type="EMBL" id="JALGCL010000001">
    <property type="protein sequence ID" value="MCJ0824993.1"/>
    <property type="molecule type" value="Genomic_DNA"/>
</dbReference>
<name>A0ABT0A224_9GAMM</name>
<dbReference type="Gene3D" id="3.40.800.20">
    <property type="entry name" value="Histone deacetylase domain"/>
    <property type="match status" value="1"/>
</dbReference>
<organism evidence="7 8">
    <name type="scientific">Cognatiluteimonas sedimenti</name>
    <dbReference type="NCBI Taxonomy" id="2927791"/>
    <lineage>
        <taxon>Bacteria</taxon>
        <taxon>Pseudomonadati</taxon>
        <taxon>Pseudomonadota</taxon>
        <taxon>Gammaproteobacteria</taxon>
        <taxon>Lysobacterales</taxon>
        <taxon>Lysobacteraceae</taxon>
        <taxon>Cognatiluteimonas</taxon>
    </lineage>
</organism>
<evidence type="ECO:0000256" key="3">
    <source>
        <dbReference type="ARBA" id="ARBA00022723"/>
    </source>
</evidence>
<evidence type="ECO:0000256" key="4">
    <source>
        <dbReference type="ARBA" id="ARBA00022801"/>
    </source>
</evidence>
<dbReference type="RefSeq" id="WP_243319198.1">
    <property type="nucleotide sequence ID" value="NZ_JALGCL010000001.1"/>
</dbReference>
<dbReference type="PRINTS" id="PR01270">
    <property type="entry name" value="HDASUPER"/>
</dbReference>
<evidence type="ECO:0000259" key="6">
    <source>
        <dbReference type="Pfam" id="PF00850"/>
    </source>
</evidence>
<protein>
    <submittedName>
        <fullName evidence="7">Histone deacetylase family protein</fullName>
    </submittedName>
</protein>
<dbReference type="InterPro" id="IPR000286">
    <property type="entry name" value="HDACs"/>
</dbReference>
<sequence length="362" mass="38507">MKVVHSPLHRRHDGGMELHRSKLVPCFESRARAEDIREALADAGHALVAPRAFAIDSLLGVHDADFVEFLRTAWARWQEDGRDGFMLPSGFPARGMRRDRVPAGIHGAMGHYAFDAGTPIVAGTWDAAMAAAQCAMTAAALVAEGEGAAYALCRPPGHHAGRGTYGGYCFLNNAALAAQLLRERGSRKVGLLDVDYHHGNGTQDIFWTRDDVLFVSIHGTPDTEYPYFLGYADERGAGAGEGFTLNLPLPRDTGWDDYAQALDTALQAIHAYGADALVVSLGVDTFEGDPISAFRLGAERFPQLGARLAALNLPTVLVQEGGYAVKELGSNVAGVLQAFSAPTWRPAAGPARTSAPAASTAS</sequence>
<dbReference type="SUPFAM" id="SSF52768">
    <property type="entry name" value="Arginase/deacetylase"/>
    <property type="match status" value="1"/>
</dbReference>
<comment type="similarity">
    <text evidence="2">Belongs to the histone deacetylase family.</text>
</comment>
<evidence type="ECO:0000256" key="5">
    <source>
        <dbReference type="ARBA" id="ARBA00022833"/>
    </source>
</evidence>
<comment type="cofactor">
    <cofactor evidence="1">
        <name>Zn(2+)</name>
        <dbReference type="ChEBI" id="CHEBI:29105"/>
    </cofactor>
</comment>
<dbReference type="InterPro" id="IPR023696">
    <property type="entry name" value="Ureohydrolase_dom_sf"/>
</dbReference>